<feature type="transmembrane region" description="Helical" evidence="5">
    <location>
        <begin position="26"/>
        <end position="47"/>
    </location>
</feature>
<dbReference type="OMA" id="LEPICSM"/>
<dbReference type="OrthoDB" id="7869926at2759"/>
<dbReference type="eggNOG" id="ENOG502T9G1">
    <property type="taxonomic scope" value="Eukaryota"/>
</dbReference>
<dbReference type="PhylomeDB" id="B4JP44"/>
<proteinExistence type="predicted"/>
<name>B4JP44_DROGR</name>
<accession>B4JP44</accession>
<dbReference type="Pfam" id="PF01027">
    <property type="entry name" value="Bax1-I"/>
    <property type="match status" value="1"/>
</dbReference>
<dbReference type="AlphaFoldDB" id="B4JP44"/>
<feature type="transmembrane region" description="Helical" evidence="5">
    <location>
        <begin position="203"/>
        <end position="231"/>
    </location>
</feature>
<keyword evidence="7" id="KW-1185">Reference proteome</keyword>
<evidence type="ECO:0000256" key="3">
    <source>
        <dbReference type="ARBA" id="ARBA00022989"/>
    </source>
</evidence>
<keyword evidence="3 5" id="KW-1133">Transmembrane helix</keyword>
<feature type="transmembrane region" description="Helical" evidence="5">
    <location>
        <begin position="172"/>
        <end position="191"/>
    </location>
</feature>
<reference evidence="6 7" key="1">
    <citation type="journal article" date="2007" name="Nature">
        <title>Evolution of genes and genomes on the Drosophila phylogeny.</title>
        <authorList>
            <consortium name="Drosophila 12 Genomes Consortium"/>
            <person name="Clark A.G."/>
            <person name="Eisen M.B."/>
            <person name="Smith D.R."/>
            <person name="Bergman C.M."/>
            <person name="Oliver B."/>
            <person name="Markow T.A."/>
            <person name="Kaufman T.C."/>
            <person name="Kellis M."/>
            <person name="Gelbart W."/>
            <person name="Iyer V.N."/>
            <person name="Pollard D.A."/>
            <person name="Sackton T.B."/>
            <person name="Larracuente A.M."/>
            <person name="Singh N.D."/>
            <person name="Abad J.P."/>
            <person name="Abt D.N."/>
            <person name="Adryan B."/>
            <person name="Aguade M."/>
            <person name="Akashi H."/>
            <person name="Anderson W.W."/>
            <person name="Aquadro C.F."/>
            <person name="Ardell D.H."/>
            <person name="Arguello R."/>
            <person name="Artieri C.G."/>
            <person name="Barbash D.A."/>
            <person name="Barker D."/>
            <person name="Barsanti P."/>
            <person name="Batterham P."/>
            <person name="Batzoglou S."/>
            <person name="Begun D."/>
            <person name="Bhutkar A."/>
            <person name="Blanco E."/>
            <person name="Bosak S.A."/>
            <person name="Bradley R.K."/>
            <person name="Brand A.D."/>
            <person name="Brent M.R."/>
            <person name="Brooks A.N."/>
            <person name="Brown R.H."/>
            <person name="Butlin R.K."/>
            <person name="Caggese C."/>
            <person name="Calvi B.R."/>
            <person name="Bernardo de Carvalho A."/>
            <person name="Caspi A."/>
            <person name="Castrezana S."/>
            <person name="Celniker S.E."/>
            <person name="Chang J.L."/>
            <person name="Chapple C."/>
            <person name="Chatterji S."/>
            <person name="Chinwalla A."/>
            <person name="Civetta A."/>
            <person name="Clifton S.W."/>
            <person name="Comeron J.M."/>
            <person name="Costello J.C."/>
            <person name="Coyne J.A."/>
            <person name="Daub J."/>
            <person name="David R.G."/>
            <person name="Delcher A.L."/>
            <person name="Delehaunty K."/>
            <person name="Do C.B."/>
            <person name="Ebling H."/>
            <person name="Edwards K."/>
            <person name="Eickbush T."/>
            <person name="Evans J.D."/>
            <person name="Filipski A."/>
            <person name="Findeiss S."/>
            <person name="Freyhult E."/>
            <person name="Fulton L."/>
            <person name="Fulton R."/>
            <person name="Garcia A.C."/>
            <person name="Gardiner A."/>
            <person name="Garfield D.A."/>
            <person name="Garvin B.E."/>
            <person name="Gibson G."/>
            <person name="Gilbert D."/>
            <person name="Gnerre S."/>
            <person name="Godfrey J."/>
            <person name="Good R."/>
            <person name="Gotea V."/>
            <person name="Gravely B."/>
            <person name="Greenberg A.J."/>
            <person name="Griffiths-Jones S."/>
            <person name="Gross S."/>
            <person name="Guigo R."/>
            <person name="Gustafson E.A."/>
            <person name="Haerty W."/>
            <person name="Hahn M.W."/>
            <person name="Halligan D.L."/>
            <person name="Halpern A.L."/>
            <person name="Halter G.M."/>
            <person name="Han M.V."/>
            <person name="Heger A."/>
            <person name="Hillier L."/>
            <person name="Hinrichs A.S."/>
            <person name="Holmes I."/>
            <person name="Hoskins R.A."/>
            <person name="Hubisz M.J."/>
            <person name="Hultmark D."/>
            <person name="Huntley M.A."/>
            <person name="Jaffe D.B."/>
            <person name="Jagadeeshan S."/>
            <person name="Jeck W.R."/>
            <person name="Johnson J."/>
            <person name="Jones C.D."/>
            <person name="Jordan W.C."/>
            <person name="Karpen G.H."/>
            <person name="Kataoka E."/>
            <person name="Keightley P.D."/>
            <person name="Kheradpour P."/>
            <person name="Kirkness E.F."/>
            <person name="Koerich L.B."/>
            <person name="Kristiansen K."/>
            <person name="Kudrna D."/>
            <person name="Kulathinal R.J."/>
            <person name="Kumar S."/>
            <person name="Kwok R."/>
            <person name="Lander E."/>
            <person name="Langley C.H."/>
            <person name="Lapoint R."/>
            <person name="Lazzaro B.P."/>
            <person name="Lee S.J."/>
            <person name="Levesque L."/>
            <person name="Li R."/>
            <person name="Lin C.F."/>
            <person name="Lin M.F."/>
            <person name="Lindblad-Toh K."/>
            <person name="Llopart A."/>
            <person name="Long M."/>
            <person name="Low L."/>
            <person name="Lozovsky E."/>
            <person name="Lu J."/>
            <person name="Luo M."/>
            <person name="Machado C.A."/>
            <person name="Makalowski W."/>
            <person name="Marzo M."/>
            <person name="Matsuda M."/>
            <person name="Matzkin L."/>
            <person name="McAllister B."/>
            <person name="McBride C.S."/>
            <person name="McKernan B."/>
            <person name="McKernan K."/>
            <person name="Mendez-Lago M."/>
            <person name="Minx P."/>
            <person name="Mollenhauer M.U."/>
            <person name="Montooth K."/>
            <person name="Mount S.M."/>
            <person name="Mu X."/>
            <person name="Myers E."/>
            <person name="Negre B."/>
            <person name="Newfeld S."/>
            <person name="Nielsen R."/>
            <person name="Noor M.A."/>
            <person name="O'Grady P."/>
            <person name="Pachter L."/>
            <person name="Papaceit M."/>
            <person name="Parisi M.J."/>
            <person name="Parisi M."/>
            <person name="Parts L."/>
            <person name="Pedersen J.S."/>
            <person name="Pesole G."/>
            <person name="Phillippy A.M."/>
            <person name="Ponting C.P."/>
            <person name="Pop M."/>
            <person name="Porcelli D."/>
            <person name="Powell J.R."/>
            <person name="Prohaska S."/>
            <person name="Pruitt K."/>
            <person name="Puig M."/>
            <person name="Quesneville H."/>
            <person name="Ram K.R."/>
            <person name="Rand D."/>
            <person name="Rasmussen M.D."/>
            <person name="Reed L.K."/>
            <person name="Reenan R."/>
            <person name="Reily A."/>
            <person name="Remington K.A."/>
            <person name="Rieger T.T."/>
            <person name="Ritchie M.G."/>
            <person name="Robin C."/>
            <person name="Rogers Y.H."/>
            <person name="Rohde C."/>
            <person name="Rozas J."/>
            <person name="Rubenfield M.J."/>
            <person name="Ruiz A."/>
            <person name="Russo S."/>
            <person name="Salzberg S.L."/>
            <person name="Sanchez-Gracia A."/>
            <person name="Saranga D.J."/>
            <person name="Sato H."/>
            <person name="Schaeffer S.W."/>
            <person name="Schatz M.C."/>
            <person name="Schlenke T."/>
            <person name="Schwartz R."/>
            <person name="Segarra C."/>
            <person name="Singh R.S."/>
            <person name="Sirot L."/>
            <person name="Sirota M."/>
            <person name="Sisneros N.B."/>
            <person name="Smith C.D."/>
            <person name="Smith T.F."/>
            <person name="Spieth J."/>
            <person name="Stage D.E."/>
            <person name="Stark A."/>
            <person name="Stephan W."/>
            <person name="Strausberg R.L."/>
            <person name="Strempel S."/>
            <person name="Sturgill D."/>
            <person name="Sutton G."/>
            <person name="Sutton G.G."/>
            <person name="Tao W."/>
            <person name="Teichmann S."/>
            <person name="Tobari Y.N."/>
            <person name="Tomimura Y."/>
            <person name="Tsolas J.M."/>
            <person name="Valente V.L."/>
            <person name="Venter E."/>
            <person name="Venter J.C."/>
            <person name="Vicario S."/>
            <person name="Vieira F.G."/>
            <person name="Vilella A.J."/>
            <person name="Villasante A."/>
            <person name="Walenz B."/>
            <person name="Wang J."/>
            <person name="Wasserman M."/>
            <person name="Watts T."/>
            <person name="Wilson D."/>
            <person name="Wilson R.K."/>
            <person name="Wing R.A."/>
            <person name="Wolfner M.F."/>
            <person name="Wong A."/>
            <person name="Wong G.K."/>
            <person name="Wu C.I."/>
            <person name="Wu G."/>
            <person name="Yamamoto D."/>
            <person name="Yang H.P."/>
            <person name="Yang S.P."/>
            <person name="Yorke J.A."/>
            <person name="Yoshida K."/>
            <person name="Zdobnov E."/>
            <person name="Zhang P."/>
            <person name="Zhang Y."/>
            <person name="Zimin A.V."/>
            <person name="Baldwin J."/>
            <person name="Abdouelleil A."/>
            <person name="Abdulkadir J."/>
            <person name="Abebe A."/>
            <person name="Abera B."/>
            <person name="Abreu J."/>
            <person name="Acer S.C."/>
            <person name="Aftuck L."/>
            <person name="Alexander A."/>
            <person name="An P."/>
            <person name="Anderson E."/>
            <person name="Anderson S."/>
            <person name="Arachi H."/>
            <person name="Azer M."/>
            <person name="Bachantsang P."/>
            <person name="Barry A."/>
            <person name="Bayul T."/>
            <person name="Berlin A."/>
            <person name="Bessette D."/>
            <person name="Bloom T."/>
            <person name="Blye J."/>
            <person name="Boguslavskiy L."/>
            <person name="Bonnet C."/>
            <person name="Boukhgalter B."/>
            <person name="Bourzgui I."/>
            <person name="Brown A."/>
            <person name="Cahill P."/>
            <person name="Channer S."/>
            <person name="Cheshatsang Y."/>
            <person name="Chuda L."/>
            <person name="Citroen M."/>
            <person name="Collymore A."/>
            <person name="Cooke P."/>
            <person name="Costello M."/>
            <person name="D'Aco K."/>
            <person name="Daza R."/>
            <person name="De Haan G."/>
            <person name="DeGray S."/>
            <person name="DeMaso C."/>
            <person name="Dhargay N."/>
            <person name="Dooley K."/>
            <person name="Dooley E."/>
            <person name="Doricent M."/>
            <person name="Dorje P."/>
            <person name="Dorjee K."/>
            <person name="Dupes A."/>
            <person name="Elong R."/>
            <person name="Falk J."/>
            <person name="Farina A."/>
            <person name="Faro S."/>
            <person name="Ferguson D."/>
            <person name="Fisher S."/>
            <person name="Foley C.D."/>
            <person name="Franke A."/>
            <person name="Friedrich D."/>
            <person name="Gadbois L."/>
            <person name="Gearin G."/>
            <person name="Gearin C.R."/>
            <person name="Giannoukos G."/>
            <person name="Goode T."/>
            <person name="Graham J."/>
            <person name="Grandbois E."/>
            <person name="Grewal S."/>
            <person name="Gyaltsen K."/>
            <person name="Hafez N."/>
            <person name="Hagos B."/>
            <person name="Hall J."/>
            <person name="Henson C."/>
            <person name="Hollinger A."/>
            <person name="Honan T."/>
            <person name="Huard M.D."/>
            <person name="Hughes L."/>
            <person name="Hurhula B."/>
            <person name="Husby M.E."/>
            <person name="Kamat A."/>
            <person name="Kanga B."/>
            <person name="Kashin S."/>
            <person name="Khazanovich D."/>
            <person name="Kisner P."/>
            <person name="Lance K."/>
            <person name="Lara M."/>
            <person name="Lee W."/>
            <person name="Lennon N."/>
            <person name="Letendre F."/>
            <person name="LeVine R."/>
            <person name="Lipovsky A."/>
            <person name="Liu X."/>
            <person name="Liu J."/>
            <person name="Liu S."/>
            <person name="Lokyitsang T."/>
            <person name="Lokyitsang Y."/>
            <person name="Lubonja R."/>
            <person name="Lui A."/>
            <person name="MacDonald P."/>
            <person name="Magnisalis V."/>
            <person name="Maru K."/>
            <person name="Matthews C."/>
            <person name="McCusker W."/>
            <person name="McDonough S."/>
            <person name="Mehta T."/>
            <person name="Meldrim J."/>
            <person name="Meneus L."/>
            <person name="Mihai O."/>
            <person name="Mihalev A."/>
            <person name="Mihova T."/>
            <person name="Mittelman R."/>
            <person name="Mlenga V."/>
            <person name="Montmayeur A."/>
            <person name="Mulrain L."/>
            <person name="Navidi A."/>
            <person name="Naylor J."/>
            <person name="Negash T."/>
            <person name="Nguyen T."/>
            <person name="Nguyen N."/>
            <person name="Nicol R."/>
            <person name="Norbu C."/>
            <person name="Norbu N."/>
            <person name="Novod N."/>
            <person name="O'Neill B."/>
            <person name="Osman S."/>
            <person name="Markiewicz E."/>
            <person name="Oyono O.L."/>
            <person name="Patti C."/>
            <person name="Phunkhang P."/>
            <person name="Pierre F."/>
            <person name="Priest M."/>
            <person name="Raghuraman S."/>
            <person name="Rege F."/>
            <person name="Reyes R."/>
            <person name="Rise C."/>
            <person name="Rogov P."/>
            <person name="Ross K."/>
            <person name="Ryan E."/>
            <person name="Settipalli S."/>
            <person name="Shea T."/>
            <person name="Sherpa N."/>
            <person name="Shi L."/>
            <person name="Shih D."/>
            <person name="Sparrow T."/>
            <person name="Spaulding J."/>
            <person name="Stalker J."/>
            <person name="Stange-Thomann N."/>
            <person name="Stavropoulos S."/>
            <person name="Stone C."/>
            <person name="Strader C."/>
            <person name="Tesfaye S."/>
            <person name="Thomson T."/>
            <person name="Thoulutsang Y."/>
            <person name="Thoulutsang D."/>
            <person name="Topham K."/>
            <person name="Topping I."/>
            <person name="Tsamla T."/>
            <person name="Vassiliev H."/>
            <person name="Vo A."/>
            <person name="Wangchuk T."/>
            <person name="Wangdi T."/>
            <person name="Weiand M."/>
            <person name="Wilkinson J."/>
            <person name="Wilson A."/>
            <person name="Yadav S."/>
            <person name="Young G."/>
            <person name="Yu Q."/>
            <person name="Zembek L."/>
            <person name="Zhong D."/>
            <person name="Zimmer A."/>
            <person name="Zwirko Z."/>
            <person name="Jaffe D.B."/>
            <person name="Alvarez P."/>
            <person name="Brockman W."/>
            <person name="Butler J."/>
            <person name="Chin C."/>
            <person name="Gnerre S."/>
            <person name="Grabherr M."/>
            <person name="Kleber M."/>
            <person name="Mauceli E."/>
            <person name="MacCallum I."/>
        </authorList>
    </citation>
    <scope>NUCLEOTIDE SEQUENCE [LARGE SCALE GENOMIC DNA]</scope>
    <source>
        <strain evidence="7">Tucson 15287-2541.00</strain>
    </source>
</reference>
<dbReference type="Proteomes" id="UP000001070">
    <property type="component" value="Unassembled WGS sequence"/>
</dbReference>
<evidence type="ECO:0000256" key="4">
    <source>
        <dbReference type="ARBA" id="ARBA00023136"/>
    </source>
</evidence>
<organism evidence="7">
    <name type="scientific">Drosophila grimshawi</name>
    <name type="common">Hawaiian fruit fly</name>
    <name type="synonym">Idiomyia grimshawi</name>
    <dbReference type="NCBI Taxonomy" id="7222"/>
    <lineage>
        <taxon>Eukaryota</taxon>
        <taxon>Metazoa</taxon>
        <taxon>Ecdysozoa</taxon>
        <taxon>Arthropoda</taxon>
        <taxon>Hexapoda</taxon>
        <taxon>Insecta</taxon>
        <taxon>Pterygota</taxon>
        <taxon>Neoptera</taxon>
        <taxon>Endopterygota</taxon>
        <taxon>Diptera</taxon>
        <taxon>Brachycera</taxon>
        <taxon>Muscomorpha</taxon>
        <taxon>Ephydroidea</taxon>
        <taxon>Drosophilidae</taxon>
        <taxon>Drosophila</taxon>
        <taxon>Hawaiian Drosophila</taxon>
    </lineage>
</organism>
<feature type="transmembrane region" description="Helical" evidence="5">
    <location>
        <begin position="59"/>
        <end position="76"/>
    </location>
</feature>
<evidence type="ECO:0000313" key="6">
    <source>
        <dbReference type="EMBL" id="EDV99469.1"/>
    </source>
</evidence>
<feature type="transmembrane region" description="Helical" evidence="5">
    <location>
        <begin position="114"/>
        <end position="134"/>
    </location>
</feature>
<dbReference type="InParanoid" id="B4JP44"/>
<dbReference type="InterPro" id="IPR006214">
    <property type="entry name" value="Bax_inhibitor_1-related"/>
</dbReference>
<protein>
    <submittedName>
        <fullName evidence="6">GH13867</fullName>
    </submittedName>
</protein>
<gene>
    <name evidence="6" type="primary">Dgri\GH13867</name>
    <name evidence="6" type="ORF">Dgri_GH13867</name>
</gene>
<keyword evidence="4 5" id="KW-0472">Membrane</keyword>
<evidence type="ECO:0000256" key="1">
    <source>
        <dbReference type="ARBA" id="ARBA00004141"/>
    </source>
</evidence>
<feature type="transmembrane region" description="Helical" evidence="5">
    <location>
        <begin position="146"/>
        <end position="166"/>
    </location>
</feature>
<evidence type="ECO:0000313" key="7">
    <source>
        <dbReference type="Proteomes" id="UP000001070"/>
    </source>
</evidence>
<keyword evidence="2 5" id="KW-0812">Transmembrane</keyword>
<dbReference type="GO" id="GO:0016020">
    <property type="term" value="C:membrane"/>
    <property type="evidence" value="ECO:0007669"/>
    <property type="project" value="UniProtKB-SubCell"/>
</dbReference>
<evidence type="ECO:0000256" key="5">
    <source>
        <dbReference type="SAM" id="Phobius"/>
    </source>
</evidence>
<evidence type="ECO:0000256" key="2">
    <source>
        <dbReference type="ARBA" id="ARBA00022692"/>
    </source>
</evidence>
<dbReference type="KEGG" id="dgr:6567059"/>
<sequence length="240" mass="27548">MQREQNDNVVVITVDDDEMKLFIRKVYLYAISFILTTSCIWLIISITEYNFNRDVPVPFFVWLMLAFSFMVILQCCPNTRYIFPINWTLAIGIIVFITLAGACIMHVYSPLTVAIVLTAAGLVVILLHLFGALCPRKALPSSLITGCLMLVLLVALIVFMVLMLFIESPVYALVFFILLFCVICLSIPYHAQFINGRLQIVPLLDMLWCALTIYIDFFMLFYCIAFFYIFYFQVNNQSAD</sequence>
<feature type="transmembrane region" description="Helical" evidence="5">
    <location>
        <begin position="88"/>
        <end position="108"/>
    </location>
</feature>
<comment type="subcellular location">
    <subcellularLocation>
        <location evidence="1">Membrane</location>
        <topology evidence="1">Multi-pass membrane protein</topology>
    </subcellularLocation>
</comment>
<dbReference type="EMBL" id="CH916372">
    <property type="protein sequence ID" value="EDV99469.1"/>
    <property type="molecule type" value="Genomic_DNA"/>
</dbReference>
<dbReference type="HOGENOM" id="CLU_075396_0_0_1"/>